<evidence type="ECO:0000259" key="1">
    <source>
        <dbReference type="Pfam" id="PF07693"/>
    </source>
</evidence>
<proteinExistence type="predicted"/>
<dbReference type="SUPFAM" id="SSF52540">
    <property type="entry name" value="P-loop containing nucleoside triphosphate hydrolases"/>
    <property type="match status" value="1"/>
</dbReference>
<organism evidence="2">
    <name type="scientific">Salmonella newport</name>
    <dbReference type="NCBI Taxonomy" id="108619"/>
    <lineage>
        <taxon>Bacteria</taxon>
        <taxon>Pseudomonadati</taxon>
        <taxon>Pseudomonadota</taxon>
        <taxon>Gammaproteobacteria</taxon>
        <taxon>Enterobacterales</taxon>
        <taxon>Enterobacteriaceae</taxon>
        <taxon>Salmonella</taxon>
    </lineage>
</organism>
<accession>A0A3Y2DIW9</accession>
<reference evidence="2" key="2">
    <citation type="submission" date="2018-07" db="EMBL/GenBank/DDBJ databases">
        <authorList>
            <consortium name="NCBI Pathogen Detection Project"/>
        </authorList>
    </citation>
    <scope>NUCLEOTIDE SEQUENCE</scope>
    <source>
        <strain evidence="2">Salmonella enterica</strain>
    </source>
</reference>
<dbReference type="InterPro" id="IPR027417">
    <property type="entry name" value="P-loop_NTPase"/>
</dbReference>
<comment type="caution">
    <text evidence="2">The sequence shown here is derived from an EMBL/GenBank/DDBJ whole genome shotgun (WGS) entry which is preliminary data.</text>
</comment>
<gene>
    <name evidence="2" type="ORF">G4X27_004461</name>
</gene>
<dbReference type="Gene3D" id="3.40.50.300">
    <property type="entry name" value="P-loop containing nucleotide triphosphate hydrolases"/>
    <property type="match status" value="1"/>
</dbReference>
<dbReference type="Pfam" id="PF07693">
    <property type="entry name" value="KAP_NTPase"/>
    <property type="match status" value="1"/>
</dbReference>
<reference evidence="2" key="1">
    <citation type="journal article" date="2018" name="Genome Biol.">
        <title>SKESA: strategic k-mer extension for scrupulous assemblies.</title>
        <authorList>
            <person name="Souvorov A."/>
            <person name="Agarwala R."/>
            <person name="Lipman D.J."/>
        </authorList>
    </citation>
    <scope>NUCLEOTIDE SEQUENCE</scope>
    <source>
        <strain evidence="2">Salmonella enterica</strain>
    </source>
</reference>
<dbReference type="InterPro" id="IPR011646">
    <property type="entry name" value="KAP_P-loop"/>
</dbReference>
<dbReference type="RefSeq" id="WP_058144950.1">
    <property type="nucleotide sequence ID" value="NZ_JAALIP010000002.1"/>
</dbReference>
<dbReference type="AlphaFoldDB" id="A0A3Y2DIW9"/>
<name>A0A3Y2DIW9_SALNE</name>
<feature type="domain" description="KAP NTPase" evidence="1">
    <location>
        <begin position="3"/>
        <end position="263"/>
    </location>
</feature>
<sequence>MNNMYIKDYIEYYLSLTTEPQYAIMLKGAWGSGKTWFIERVLEEYKQKHSEFKFLKVSLYGVNSIEQIEDEFYRQLHPVLSNKALIFGANVLKNTLKATFKIDLNGDNKSDVDVNTNVPTINLSDFSRKPDGFVLVFDDVERAGINLPILFGYINHFVEVNGYKAILVANEDEIINREKRINNDDGKSSSEYMRTKEKLVGKTFEVTSDLHSACKVFLSVISSLHVANIFKEDMQAIEDLYVSAKYNNLRHLRQFFLDVQRIISLLGDKYVNNDDFMKVFFQQLLIFSMEYRGGNLNYEDFNSIGNVNYGMFLGKERTKTKYDMIVEKYSSPVLTEKILDGALWRELICDGKVTSELLAQLDITRFFRSTDTQAWEYLWNYRELNETMLNEQYAIAKDNLFSGKITSLGELLMTASILLAMAKEGLTTDAIHNIINETKQHINIYYNGLGPEDIHKEYAQRHYNELTAWRGFGFLDRDSDEFKLIIEYIKIAKKKRFDESIPEFALQFRDELQRGDLSFVSEFSHSNNRQLNLHNVPFLHLVPPEIFIESYRKLDPVIMKKLAFSLRNRYSDGDARTRLTEEYNWLISLKETAVDFTQNAANNAFQIFHVKFFIDYVLTDAIKFFTEGTD</sequence>
<evidence type="ECO:0000313" key="2">
    <source>
        <dbReference type="EMBL" id="HAE9654652.1"/>
    </source>
</evidence>
<protein>
    <submittedName>
        <fullName evidence="2">NTPase KAP</fullName>
    </submittedName>
</protein>
<dbReference type="EMBL" id="DAATQT010000074">
    <property type="protein sequence ID" value="HAE9654652.1"/>
    <property type="molecule type" value="Genomic_DNA"/>
</dbReference>